<reference evidence="3" key="1">
    <citation type="submission" date="2020-02" db="EMBL/GenBank/DDBJ databases">
        <authorList>
            <person name="Meier V. D."/>
        </authorList>
    </citation>
    <scope>NUCLEOTIDE SEQUENCE</scope>
    <source>
        <strain evidence="3">AVDCRST_MAG75</strain>
    </source>
</reference>
<dbReference type="Gene3D" id="3.40.190.10">
    <property type="entry name" value="Periplasmic binding protein-like II"/>
    <property type="match status" value="1"/>
</dbReference>
<sequence length="161" mass="17292">MTRISSWVPAMLMSAVLPLTGCAVTIPVDPDGTLDRIRREQVVRAGASPRPGWVVVGSMTEDPTGREVDLVEGFASSLGAQVEWTVGGEEDLIGRLEDGSLDVVVGGLTDQNPFSADAAMTRPYLEEKVQGTVEAHVMFVPMGENALQSALERWLDEAVPR</sequence>
<protein>
    <recommendedName>
        <fullName evidence="2">Solute-binding protein family 3/N-terminal domain-containing protein</fullName>
    </recommendedName>
</protein>
<feature type="chain" id="PRO_5027077770" description="Solute-binding protein family 3/N-terminal domain-containing protein" evidence="1">
    <location>
        <begin position="24"/>
        <end position="161"/>
    </location>
</feature>
<organism evidence="3">
    <name type="scientific">uncultured Propionibacteriaceae bacterium</name>
    <dbReference type="NCBI Taxonomy" id="257457"/>
    <lineage>
        <taxon>Bacteria</taxon>
        <taxon>Bacillati</taxon>
        <taxon>Actinomycetota</taxon>
        <taxon>Actinomycetes</taxon>
        <taxon>Propionibacteriales</taxon>
        <taxon>Propionibacteriaceae</taxon>
        <taxon>environmental samples</taxon>
    </lineage>
</organism>
<accession>A0A6J4PE86</accession>
<dbReference type="InterPro" id="IPR001638">
    <property type="entry name" value="Solute-binding_3/MltF_N"/>
</dbReference>
<evidence type="ECO:0000256" key="1">
    <source>
        <dbReference type="SAM" id="SignalP"/>
    </source>
</evidence>
<keyword evidence="1" id="KW-0732">Signal</keyword>
<dbReference type="EMBL" id="CADCUO010000209">
    <property type="protein sequence ID" value="CAA9413838.1"/>
    <property type="molecule type" value="Genomic_DNA"/>
</dbReference>
<evidence type="ECO:0000313" key="3">
    <source>
        <dbReference type="EMBL" id="CAA9413838.1"/>
    </source>
</evidence>
<dbReference type="AlphaFoldDB" id="A0A6J4PE86"/>
<feature type="signal peptide" evidence="1">
    <location>
        <begin position="1"/>
        <end position="23"/>
    </location>
</feature>
<name>A0A6J4PE86_9ACTN</name>
<feature type="domain" description="Solute-binding protein family 3/N-terminal" evidence="2">
    <location>
        <begin position="60"/>
        <end position="157"/>
    </location>
</feature>
<dbReference type="Pfam" id="PF00497">
    <property type="entry name" value="SBP_bac_3"/>
    <property type="match status" value="1"/>
</dbReference>
<proteinExistence type="predicted"/>
<evidence type="ECO:0000259" key="2">
    <source>
        <dbReference type="Pfam" id="PF00497"/>
    </source>
</evidence>
<gene>
    <name evidence="3" type="ORF">AVDCRST_MAG75-2964</name>
</gene>
<dbReference type="SUPFAM" id="SSF53850">
    <property type="entry name" value="Periplasmic binding protein-like II"/>
    <property type="match status" value="1"/>
</dbReference>